<keyword evidence="4" id="KW-1185">Reference proteome</keyword>
<dbReference type="InterPro" id="IPR047153">
    <property type="entry name" value="TRIM45/56/19-like"/>
</dbReference>
<sequence>MAQCPIRSCEICENSPANRFCKICEQFFCHPCEISHLKIRPCRNHVFQDADKVNVEVKTPVCEQHEEFFTHYCKTCTALICYICLPTTHKTHDFCIIDDEAKEKKYSLEKQADKSKKDIEEKVAVIVGTLNDMKNDFLKSIDEQKLEESQKIEPEILKRINATNKCQKVLNKIKRSFDGNNNINLLDSFSDMTKTLESISGMSNWKTLPIRVRFDPVSMRPEPETLIGKISFLNSTRIELQKYQRPLLLDYVKCENSPGSRYCTDCEQCFCKLCETSHLKTKSCRNHVFQDADITNPEVKTPSCKQHDKKFTYYCNTCTLLTCNICLPTSHNKHDFCLIDDAASKARSLLNKDVFAAEDAISSAKQTICTSRLTLKTIEDDANKAKGDIDETVTDIVNAIHNPKDEYFKSIEEHKIKESHKLKEDIMKIEKVTENSQEVLKKMKSSIAEENNVMLLDSFSDMTKTLKSIRLVSMETTIPSRIQFHPVLTTFEAEKLIGDINFVKPNTISTKADTVNFVKSNTAITVGDRVRLKSNFDRSSLRVGVRHGSVGEEVSLNNIMAQCPVRFCEICEKRPGSRYCTECEQFFCTICEISHLKSKSCRNHFFEDAEIAYPEVKNAHLKFEDETDKVKKDIVERVDVIVNALNDTKDSYFKSFDEHRMKETRKLKQDILDIEKATEKDQKVLNKM</sequence>
<organism evidence="3 4">
    <name type="scientific">Mytilus coruscus</name>
    <name type="common">Sea mussel</name>
    <dbReference type="NCBI Taxonomy" id="42192"/>
    <lineage>
        <taxon>Eukaryota</taxon>
        <taxon>Metazoa</taxon>
        <taxon>Spiralia</taxon>
        <taxon>Lophotrochozoa</taxon>
        <taxon>Mollusca</taxon>
        <taxon>Bivalvia</taxon>
        <taxon>Autobranchia</taxon>
        <taxon>Pteriomorphia</taxon>
        <taxon>Mytilida</taxon>
        <taxon>Mytiloidea</taxon>
        <taxon>Mytilidae</taxon>
        <taxon>Mytilinae</taxon>
        <taxon>Mytilus</taxon>
    </lineage>
</organism>
<proteinExistence type="predicted"/>
<evidence type="ECO:0000313" key="3">
    <source>
        <dbReference type="EMBL" id="CAC5374971.1"/>
    </source>
</evidence>
<feature type="domain" description="B box-type" evidence="2">
    <location>
        <begin position="4"/>
        <end position="50"/>
    </location>
</feature>
<feature type="domain" description="B box-type" evidence="2">
    <location>
        <begin position="57"/>
        <end position="97"/>
    </location>
</feature>
<name>A0A6J8B0L5_MYTCO</name>
<dbReference type="PANTHER" id="PTHR25462:SF296">
    <property type="entry name" value="MEIOTIC P26, ISOFORM F"/>
    <property type="match status" value="1"/>
</dbReference>
<dbReference type="OrthoDB" id="1870062at2759"/>
<dbReference type="InterPro" id="IPR000315">
    <property type="entry name" value="Znf_B-box"/>
</dbReference>
<dbReference type="CDD" id="cd19756">
    <property type="entry name" value="Bbox2"/>
    <property type="match status" value="1"/>
</dbReference>
<dbReference type="SUPFAM" id="SSF57845">
    <property type="entry name" value="B-box zinc-binding domain"/>
    <property type="match status" value="2"/>
</dbReference>
<protein>
    <recommendedName>
        <fullName evidence="2">B box-type domain-containing protein</fullName>
    </recommendedName>
</protein>
<keyword evidence="1" id="KW-0862">Zinc</keyword>
<dbReference type="GO" id="GO:0061630">
    <property type="term" value="F:ubiquitin protein ligase activity"/>
    <property type="evidence" value="ECO:0007669"/>
    <property type="project" value="TreeGrafter"/>
</dbReference>
<gene>
    <name evidence="3" type="ORF">MCOR_12174</name>
</gene>
<dbReference type="Pfam" id="PF00643">
    <property type="entry name" value="zf-B_box"/>
    <property type="match status" value="2"/>
</dbReference>
<dbReference type="Proteomes" id="UP000507470">
    <property type="component" value="Unassembled WGS sequence"/>
</dbReference>
<dbReference type="PROSITE" id="PS50119">
    <property type="entry name" value="ZF_BBOX"/>
    <property type="match status" value="4"/>
</dbReference>
<dbReference type="PANTHER" id="PTHR25462">
    <property type="entry name" value="BONUS, ISOFORM C-RELATED"/>
    <property type="match status" value="1"/>
</dbReference>
<dbReference type="GO" id="GO:0008270">
    <property type="term" value="F:zinc ion binding"/>
    <property type="evidence" value="ECO:0007669"/>
    <property type="project" value="UniProtKB-KW"/>
</dbReference>
<evidence type="ECO:0000313" key="4">
    <source>
        <dbReference type="Proteomes" id="UP000507470"/>
    </source>
</evidence>
<reference evidence="3 4" key="1">
    <citation type="submission" date="2020-06" db="EMBL/GenBank/DDBJ databases">
        <authorList>
            <person name="Li R."/>
            <person name="Bekaert M."/>
        </authorList>
    </citation>
    <scope>NUCLEOTIDE SEQUENCE [LARGE SCALE GENOMIC DNA]</scope>
    <source>
        <strain evidence="4">wild</strain>
    </source>
</reference>
<dbReference type="CDD" id="cd19757">
    <property type="entry name" value="Bbox1"/>
    <property type="match status" value="3"/>
</dbReference>
<dbReference type="AlphaFoldDB" id="A0A6J8B0L5"/>
<keyword evidence="1" id="KW-0863">Zinc-finger</keyword>
<evidence type="ECO:0000259" key="2">
    <source>
        <dbReference type="PROSITE" id="PS50119"/>
    </source>
</evidence>
<dbReference type="SMART" id="SM00336">
    <property type="entry name" value="BBOX"/>
    <property type="match status" value="5"/>
</dbReference>
<accession>A0A6J8B0L5</accession>
<dbReference type="EMBL" id="CACVKT020002094">
    <property type="protein sequence ID" value="CAC5374971.1"/>
    <property type="molecule type" value="Genomic_DNA"/>
</dbReference>
<feature type="domain" description="B box-type" evidence="2">
    <location>
        <begin position="299"/>
        <end position="339"/>
    </location>
</feature>
<feature type="domain" description="B box-type" evidence="2">
    <location>
        <begin position="563"/>
        <end position="604"/>
    </location>
</feature>
<evidence type="ECO:0000256" key="1">
    <source>
        <dbReference type="PROSITE-ProRule" id="PRU00024"/>
    </source>
</evidence>
<keyword evidence="1" id="KW-0479">Metal-binding</keyword>
<dbReference type="Gene3D" id="3.30.160.60">
    <property type="entry name" value="Classic Zinc Finger"/>
    <property type="match status" value="2"/>
</dbReference>